<dbReference type="SUPFAM" id="SSF103473">
    <property type="entry name" value="MFS general substrate transporter"/>
    <property type="match status" value="1"/>
</dbReference>
<dbReference type="GO" id="GO:0022857">
    <property type="term" value="F:transmembrane transporter activity"/>
    <property type="evidence" value="ECO:0007669"/>
    <property type="project" value="TreeGrafter"/>
</dbReference>
<evidence type="ECO:0000313" key="8">
    <source>
        <dbReference type="EnsemblFungi" id="EJT72450"/>
    </source>
</evidence>
<feature type="transmembrane region" description="Helical" evidence="6">
    <location>
        <begin position="559"/>
        <end position="582"/>
    </location>
</feature>
<keyword evidence="2 6" id="KW-0812">Transmembrane</keyword>
<evidence type="ECO:0000256" key="5">
    <source>
        <dbReference type="SAM" id="MobiDB-lite"/>
    </source>
</evidence>
<feature type="transmembrane region" description="Helical" evidence="6">
    <location>
        <begin position="414"/>
        <end position="434"/>
    </location>
</feature>
<feature type="transmembrane region" description="Helical" evidence="6">
    <location>
        <begin position="535"/>
        <end position="552"/>
    </location>
</feature>
<accession>J3P719</accession>
<evidence type="ECO:0008006" key="10">
    <source>
        <dbReference type="Google" id="ProtNLM"/>
    </source>
</evidence>
<dbReference type="GO" id="GO:0005886">
    <property type="term" value="C:plasma membrane"/>
    <property type="evidence" value="ECO:0007669"/>
    <property type="project" value="TreeGrafter"/>
</dbReference>
<feature type="transmembrane region" description="Helical" evidence="6">
    <location>
        <begin position="494"/>
        <end position="515"/>
    </location>
</feature>
<evidence type="ECO:0000313" key="9">
    <source>
        <dbReference type="Proteomes" id="UP000006039"/>
    </source>
</evidence>
<evidence type="ECO:0000256" key="6">
    <source>
        <dbReference type="SAM" id="Phobius"/>
    </source>
</evidence>
<reference evidence="9" key="1">
    <citation type="submission" date="2010-07" db="EMBL/GenBank/DDBJ databases">
        <title>The genome sequence of Gaeumannomyces graminis var. tritici strain R3-111a-1.</title>
        <authorList>
            <consortium name="The Broad Institute Genome Sequencing Platform"/>
            <person name="Ma L.-J."/>
            <person name="Dead R."/>
            <person name="Young S."/>
            <person name="Zeng Q."/>
            <person name="Koehrsen M."/>
            <person name="Alvarado L."/>
            <person name="Berlin A."/>
            <person name="Chapman S.B."/>
            <person name="Chen Z."/>
            <person name="Freedman E."/>
            <person name="Gellesch M."/>
            <person name="Goldberg J."/>
            <person name="Griggs A."/>
            <person name="Gujja S."/>
            <person name="Heilman E.R."/>
            <person name="Heiman D."/>
            <person name="Hepburn T."/>
            <person name="Howarth C."/>
            <person name="Jen D."/>
            <person name="Larson L."/>
            <person name="Mehta T."/>
            <person name="Neiman D."/>
            <person name="Pearson M."/>
            <person name="Roberts A."/>
            <person name="Saif S."/>
            <person name="Shea T."/>
            <person name="Shenoy N."/>
            <person name="Sisk P."/>
            <person name="Stolte C."/>
            <person name="Sykes S."/>
            <person name="Walk T."/>
            <person name="White J."/>
            <person name="Yandava C."/>
            <person name="Haas B."/>
            <person name="Nusbaum C."/>
            <person name="Birren B."/>
        </authorList>
    </citation>
    <scope>NUCLEOTIDE SEQUENCE [LARGE SCALE GENOMIC DNA]</scope>
    <source>
        <strain evidence="9">R3-111a-1</strain>
    </source>
</reference>
<feature type="transmembrane region" description="Helical" evidence="6">
    <location>
        <begin position="55"/>
        <end position="81"/>
    </location>
</feature>
<dbReference type="RefSeq" id="XP_009225424.1">
    <property type="nucleotide sequence ID" value="XM_009227160.1"/>
</dbReference>
<dbReference type="GeneID" id="20349774"/>
<gene>
    <name evidence="8" type="primary">20349774</name>
    <name evidence="7" type="ORF">GGTG_09316</name>
</gene>
<dbReference type="InterPro" id="IPR036259">
    <property type="entry name" value="MFS_trans_sf"/>
</dbReference>
<evidence type="ECO:0000256" key="2">
    <source>
        <dbReference type="ARBA" id="ARBA00022692"/>
    </source>
</evidence>
<feature type="transmembrane region" description="Helical" evidence="6">
    <location>
        <begin position="101"/>
        <end position="119"/>
    </location>
</feature>
<feature type="transmembrane region" description="Helical" evidence="6">
    <location>
        <begin position="594"/>
        <end position="612"/>
    </location>
</feature>
<dbReference type="EMBL" id="GL385399">
    <property type="protein sequence ID" value="EJT72450.1"/>
    <property type="molecule type" value="Genomic_DNA"/>
</dbReference>
<keyword evidence="4 6" id="KW-0472">Membrane</keyword>
<sequence length="634" mass="67241">MPTRTPSRTSAAEQEDNSPGSVYLVSGDGHLLSLPIPSSSPHDPLGWSLLKRCRIISLITAMAAIGVAVQQFPSLIVRALIKEMGEATWGPFTMNHVDAVPTLFMGIGCLIWTPMSLWLGRRPVLILCAGLMPVATLLSGMSTSFAMYIISIALLGLANGVAFSTGLLVLIDVTFIHQRSNAIAADWGVATFITQLLISLVPLTNDVSTYWRPIYRAWAVPSAVLFVLVWLFVPETYFLRPPVALDGRILVQGGSEKVRMYDDWDQVPGGRPAAPEDAVYGGGSKRGSSDGSGDDEYGLGVSVATAAMAEPTTPGRAAVALTLVRSPSHNGSLAVTRSPSHAGSFASLTPLTPTPLMPSLARNAQLRGPSGGGNRYSAPSWAERHMSVHKAAGGDWRSALAFFPQTGLCLVNPLLFWVALLNAVNFAGMVSIGSTYPAVLMAPPYSLEPRSVSLVNLAAALGSLLAWPGSGLVIERLTNRLTRRKGRGVRHAEYYLLGFALPVSTGVLSLVLYGLAVRHGWHPACIYASYGLNSFSYASGGVANTVWAAAVFPRWAAAALAVVGGVTYVLSFGLSFAIPPWIASQGFAGANLQIAAIVLVLGLVAVPVAFWGRNVRQFIHSRWGAYEAGAVRPQ</sequence>
<evidence type="ECO:0000256" key="3">
    <source>
        <dbReference type="ARBA" id="ARBA00022989"/>
    </source>
</evidence>
<proteinExistence type="predicted"/>
<feature type="transmembrane region" description="Helical" evidence="6">
    <location>
        <begin position="183"/>
        <end position="203"/>
    </location>
</feature>
<dbReference type="AlphaFoldDB" id="J3P719"/>
<protein>
    <recommendedName>
        <fullName evidence="10">Major facilitator superfamily (MFS) profile domain-containing protein</fullName>
    </recommendedName>
</protein>
<dbReference type="eggNOG" id="ENOG502SNZM">
    <property type="taxonomic scope" value="Eukaryota"/>
</dbReference>
<dbReference type="PANTHER" id="PTHR23502">
    <property type="entry name" value="MAJOR FACILITATOR SUPERFAMILY"/>
    <property type="match status" value="1"/>
</dbReference>
<organism evidence="7">
    <name type="scientific">Gaeumannomyces tritici (strain R3-111a-1)</name>
    <name type="common">Wheat and barley take-all root rot fungus</name>
    <name type="synonym">Gaeumannomyces graminis var. tritici</name>
    <dbReference type="NCBI Taxonomy" id="644352"/>
    <lineage>
        <taxon>Eukaryota</taxon>
        <taxon>Fungi</taxon>
        <taxon>Dikarya</taxon>
        <taxon>Ascomycota</taxon>
        <taxon>Pezizomycotina</taxon>
        <taxon>Sordariomycetes</taxon>
        <taxon>Sordariomycetidae</taxon>
        <taxon>Magnaporthales</taxon>
        <taxon>Magnaporthaceae</taxon>
        <taxon>Gaeumannomyces</taxon>
    </lineage>
</organism>
<reference evidence="8" key="5">
    <citation type="submission" date="2018-04" db="UniProtKB">
        <authorList>
            <consortium name="EnsemblFungi"/>
        </authorList>
    </citation>
    <scope>IDENTIFICATION</scope>
    <source>
        <strain evidence="8">R3-111a-1</strain>
    </source>
</reference>
<evidence type="ECO:0000256" key="1">
    <source>
        <dbReference type="ARBA" id="ARBA00004141"/>
    </source>
</evidence>
<evidence type="ECO:0000256" key="4">
    <source>
        <dbReference type="ARBA" id="ARBA00023136"/>
    </source>
</evidence>
<keyword evidence="9" id="KW-1185">Reference proteome</keyword>
<evidence type="ECO:0000313" key="7">
    <source>
        <dbReference type="EMBL" id="EJT72450.1"/>
    </source>
</evidence>
<reference evidence="7" key="2">
    <citation type="submission" date="2010-07" db="EMBL/GenBank/DDBJ databases">
        <authorList>
            <consortium name="The Broad Institute Genome Sequencing Platform"/>
            <consortium name="Broad Institute Genome Sequencing Center for Infectious Disease"/>
            <person name="Ma L.-J."/>
            <person name="Dead R."/>
            <person name="Young S."/>
            <person name="Zeng Q."/>
            <person name="Koehrsen M."/>
            <person name="Alvarado L."/>
            <person name="Berlin A."/>
            <person name="Chapman S.B."/>
            <person name="Chen Z."/>
            <person name="Freedman E."/>
            <person name="Gellesch M."/>
            <person name="Goldberg J."/>
            <person name="Griggs A."/>
            <person name="Gujja S."/>
            <person name="Heilman E.R."/>
            <person name="Heiman D."/>
            <person name="Hepburn T."/>
            <person name="Howarth C."/>
            <person name="Jen D."/>
            <person name="Larson L."/>
            <person name="Mehta T."/>
            <person name="Neiman D."/>
            <person name="Pearson M."/>
            <person name="Roberts A."/>
            <person name="Saif S."/>
            <person name="Shea T."/>
            <person name="Shenoy N."/>
            <person name="Sisk P."/>
            <person name="Stolte C."/>
            <person name="Sykes S."/>
            <person name="Walk T."/>
            <person name="White J."/>
            <person name="Yandava C."/>
            <person name="Haas B."/>
            <person name="Nusbaum C."/>
            <person name="Birren B."/>
        </authorList>
    </citation>
    <scope>NUCLEOTIDE SEQUENCE</scope>
    <source>
        <strain evidence="7">R3-111a-1</strain>
    </source>
</reference>
<reference evidence="7" key="3">
    <citation type="submission" date="2010-09" db="EMBL/GenBank/DDBJ databases">
        <title>Annotation of Gaeumannomyces graminis var. tritici R3-111a-1.</title>
        <authorList>
            <consortium name="The Broad Institute Genome Sequencing Platform"/>
            <person name="Ma L.-J."/>
            <person name="Dead R."/>
            <person name="Young S.K."/>
            <person name="Zeng Q."/>
            <person name="Gargeya S."/>
            <person name="Fitzgerald M."/>
            <person name="Haas B."/>
            <person name="Abouelleil A."/>
            <person name="Alvarado L."/>
            <person name="Arachchi H.M."/>
            <person name="Berlin A."/>
            <person name="Brown A."/>
            <person name="Chapman S.B."/>
            <person name="Chen Z."/>
            <person name="Dunbar C."/>
            <person name="Freedman E."/>
            <person name="Gearin G."/>
            <person name="Gellesch M."/>
            <person name="Goldberg J."/>
            <person name="Griggs A."/>
            <person name="Gujja S."/>
            <person name="Heiman D."/>
            <person name="Howarth C."/>
            <person name="Larson L."/>
            <person name="Lui A."/>
            <person name="MacDonald P.J.P."/>
            <person name="Mehta T."/>
            <person name="Montmayeur A."/>
            <person name="Murphy C."/>
            <person name="Neiman D."/>
            <person name="Pearson M."/>
            <person name="Priest M."/>
            <person name="Roberts A."/>
            <person name="Saif S."/>
            <person name="Shea T."/>
            <person name="Shenoy N."/>
            <person name="Sisk P."/>
            <person name="Stolte C."/>
            <person name="Sykes S."/>
            <person name="Yandava C."/>
            <person name="Wortman J."/>
            <person name="Nusbaum C."/>
            <person name="Birren B."/>
        </authorList>
    </citation>
    <scope>NUCLEOTIDE SEQUENCE</scope>
    <source>
        <strain evidence="7">R3-111a-1</strain>
    </source>
</reference>
<name>J3P719_GAET3</name>
<dbReference type="EnsemblFungi" id="EJT72450">
    <property type="protein sequence ID" value="EJT72450"/>
    <property type="gene ID" value="GGTG_09316"/>
</dbReference>
<dbReference type="STRING" id="644352.J3P719"/>
<comment type="subcellular location">
    <subcellularLocation>
        <location evidence="1">Membrane</location>
        <topology evidence="1">Multi-pass membrane protein</topology>
    </subcellularLocation>
</comment>
<feature type="transmembrane region" description="Helical" evidence="6">
    <location>
        <begin position="124"/>
        <end position="142"/>
    </location>
</feature>
<dbReference type="Gene3D" id="1.20.1250.20">
    <property type="entry name" value="MFS general substrate transporter like domains"/>
    <property type="match status" value="1"/>
</dbReference>
<reference evidence="8" key="4">
    <citation type="journal article" date="2015" name="G3 (Bethesda)">
        <title>Genome sequences of three phytopathogenic species of the Magnaporthaceae family of fungi.</title>
        <authorList>
            <person name="Okagaki L.H."/>
            <person name="Nunes C.C."/>
            <person name="Sailsbery J."/>
            <person name="Clay B."/>
            <person name="Brown D."/>
            <person name="John T."/>
            <person name="Oh Y."/>
            <person name="Young N."/>
            <person name="Fitzgerald M."/>
            <person name="Haas B.J."/>
            <person name="Zeng Q."/>
            <person name="Young S."/>
            <person name="Adiconis X."/>
            <person name="Fan L."/>
            <person name="Levin J.Z."/>
            <person name="Mitchell T.K."/>
            <person name="Okubara P.A."/>
            <person name="Farman M.L."/>
            <person name="Kohn L.M."/>
            <person name="Birren B."/>
            <person name="Ma L.-J."/>
            <person name="Dean R.A."/>
        </authorList>
    </citation>
    <scope>NUCLEOTIDE SEQUENCE</scope>
    <source>
        <strain evidence="8">R3-111a-1</strain>
    </source>
</reference>
<dbReference type="PANTHER" id="PTHR23502:SF47">
    <property type="entry name" value="MAJOR FACILITATOR SUPERFAMILY (MFS) PROFILE DOMAIN-CONTAINING PROTEIN-RELATED"/>
    <property type="match status" value="1"/>
</dbReference>
<feature type="transmembrane region" description="Helical" evidence="6">
    <location>
        <begin position="215"/>
        <end position="233"/>
    </location>
</feature>
<dbReference type="HOGENOM" id="CLU_008455_13_4_1"/>
<dbReference type="Proteomes" id="UP000006039">
    <property type="component" value="Unassembled WGS sequence"/>
</dbReference>
<feature type="transmembrane region" description="Helical" evidence="6">
    <location>
        <begin position="148"/>
        <end position="171"/>
    </location>
</feature>
<dbReference type="VEuPathDB" id="FungiDB:GGTG_09316"/>
<feature type="transmembrane region" description="Helical" evidence="6">
    <location>
        <begin position="454"/>
        <end position="474"/>
    </location>
</feature>
<dbReference type="OrthoDB" id="268400at2759"/>
<feature type="region of interest" description="Disordered" evidence="5">
    <location>
        <begin position="271"/>
        <end position="296"/>
    </location>
</feature>
<keyword evidence="3 6" id="KW-1133">Transmembrane helix</keyword>